<evidence type="ECO:0000313" key="2">
    <source>
        <dbReference type="EMBL" id="KAF5228889.1"/>
    </source>
</evidence>
<keyword evidence="1" id="KW-0460">Magnesium</keyword>
<dbReference type="AlphaFoldDB" id="A0AAN5Z1M8"/>
<dbReference type="InterPro" id="IPR036704">
    <property type="entry name" value="RraA/RraA-like_sf"/>
</dbReference>
<dbReference type="PANTHER" id="PTHR33254">
    <property type="entry name" value="4-HYDROXY-4-METHYL-2-OXOGLUTARATE ALDOLASE 3-RELATED"/>
    <property type="match status" value="1"/>
</dbReference>
<feature type="binding site" evidence="1">
    <location>
        <position position="351"/>
    </location>
    <ligand>
        <name>substrate</name>
    </ligand>
</feature>
<dbReference type="CDD" id="cd16841">
    <property type="entry name" value="RraA_family"/>
    <property type="match status" value="2"/>
</dbReference>
<dbReference type="GO" id="GO:0046872">
    <property type="term" value="F:metal ion binding"/>
    <property type="evidence" value="ECO:0007669"/>
    <property type="project" value="UniProtKB-KW"/>
</dbReference>
<evidence type="ECO:0000313" key="3">
    <source>
        <dbReference type="Proteomes" id="UP000537989"/>
    </source>
</evidence>
<dbReference type="Pfam" id="PF03737">
    <property type="entry name" value="RraA-like"/>
    <property type="match status" value="2"/>
</dbReference>
<protein>
    <recommendedName>
        <fullName evidence="4">Demethylmenaquinone methyltransferase</fullName>
    </recommendedName>
</protein>
<comment type="cofactor">
    <cofactor evidence="1">
        <name>Mg(2+)</name>
        <dbReference type="ChEBI" id="CHEBI:18420"/>
    </cofactor>
</comment>
<keyword evidence="1" id="KW-0479">Metal-binding</keyword>
<gene>
    <name evidence="2" type="ORF">FAUST_10766</name>
</gene>
<dbReference type="SUPFAM" id="SSF89562">
    <property type="entry name" value="RraA-like"/>
    <property type="match status" value="2"/>
</dbReference>
<evidence type="ECO:0000256" key="1">
    <source>
        <dbReference type="PIRSR" id="PIRSR605493-1"/>
    </source>
</evidence>
<dbReference type="Proteomes" id="UP000537989">
    <property type="component" value="Unassembled WGS sequence"/>
</dbReference>
<organism evidence="2 3">
    <name type="scientific">Fusarium austroamericanum</name>
    <dbReference type="NCBI Taxonomy" id="282268"/>
    <lineage>
        <taxon>Eukaryota</taxon>
        <taxon>Fungi</taxon>
        <taxon>Dikarya</taxon>
        <taxon>Ascomycota</taxon>
        <taxon>Pezizomycotina</taxon>
        <taxon>Sordariomycetes</taxon>
        <taxon>Hypocreomycetidae</taxon>
        <taxon>Hypocreales</taxon>
        <taxon>Nectriaceae</taxon>
        <taxon>Fusarium</taxon>
    </lineage>
</organism>
<proteinExistence type="predicted"/>
<keyword evidence="3" id="KW-1185">Reference proteome</keyword>
<dbReference type="Gene3D" id="3.50.30.40">
    <property type="entry name" value="Ribonuclease E inhibitor RraA/RraA-like"/>
    <property type="match status" value="2"/>
</dbReference>
<feature type="binding site" evidence="1">
    <location>
        <begin position="329"/>
        <end position="332"/>
    </location>
    <ligand>
        <name>substrate</name>
    </ligand>
</feature>
<feature type="binding site" evidence="1">
    <location>
        <position position="352"/>
    </location>
    <ligand>
        <name>Mg(2+)</name>
        <dbReference type="ChEBI" id="CHEBI:18420"/>
    </ligand>
</feature>
<comment type="caution">
    <text evidence="2">The sequence shown here is derived from an EMBL/GenBank/DDBJ whole genome shotgun (WGS) entry which is preliminary data.</text>
</comment>
<dbReference type="InterPro" id="IPR005493">
    <property type="entry name" value="RraA/RraA-like"/>
</dbReference>
<evidence type="ECO:0008006" key="4">
    <source>
        <dbReference type="Google" id="ProtNLM"/>
    </source>
</evidence>
<reference evidence="2 3" key="1">
    <citation type="submission" date="2020-02" db="EMBL/GenBank/DDBJ databases">
        <title>Identification and distribution of gene clusters putatively required for synthesis of sphingolipid metabolism inhibitors in phylogenetically diverse species of the filamentous fungus Fusarium.</title>
        <authorList>
            <person name="Kim H.-S."/>
            <person name="Busman M."/>
            <person name="Brown D.W."/>
            <person name="Divon H."/>
            <person name="Uhlig S."/>
            <person name="Proctor R.H."/>
        </authorList>
    </citation>
    <scope>NUCLEOTIDE SEQUENCE [LARGE SCALE GENOMIC DNA]</scope>
    <source>
        <strain evidence="2 3">NRRL 2903</strain>
    </source>
</reference>
<name>A0AAN5Z1M8_FUSAU</name>
<dbReference type="EMBL" id="JAAMOD010000437">
    <property type="protein sequence ID" value="KAF5228889.1"/>
    <property type="molecule type" value="Genomic_DNA"/>
</dbReference>
<accession>A0AAN5Z1M8</accession>
<dbReference type="PANTHER" id="PTHR33254:SF4">
    <property type="entry name" value="4-HYDROXY-4-METHYL-2-OXOGLUTARATE ALDOLASE 3-RELATED"/>
    <property type="match status" value="1"/>
</dbReference>
<sequence>MTNDILERLSALETNTISDALDFLELQGATYGLRPLWDCPKIVGRASTILLGPKAEGSPPTVHLITPVIDSITADDRVLVIAGGVEGISSWGDIIANASKVKGIRGTIIDGMSRDIDGSRDIGYPVFGRDVTMISARNRLVQIDSGKQVKMGGVEVAEDDYVIADNCGTVFVPADRINEVLELGERIDQRQQGMVRQVRSGRSVAEVMHDKQFEAIAMSSPSDRLDTFRSHHNYPKPASLEDRELVSLFANSDTPGVSDAIDKLGISGQAFNILPLVNYKRTIVGPAFTVRYVPAGNPPGSVGDFIDDVAAGDFVMIDTGGRTDCTVWGDIMTQYAGLKGLSGTVIDGVCRDVDRAISDNYPVFTVGRWMRTGKDRVQVGGINESIGIGRVRVSPRDIVVADSNGVVIVPRDRAREVAALTKSIGKSEQGIREMISEGSTIAEARERLGYHKLQRKE</sequence>